<dbReference type="RefSeq" id="WP_344721763.1">
    <property type="nucleotide sequence ID" value="NZ_BAAAYG010000012.1"/>
</dbReference>
<evidence type="ECO:0000313" key="2">
    <source>
        <dbReference type="Proteomes" id="UP001501736"/>
    </source>
</evidence>
<comment type="caution">
    <text evidence="1">The sequence shown here is derived from an EMBL/GenBank/DDBJ whole genome shotgun (WGS) entry which is preliminary data.</text>
</comment>
<dbReference type="EMBL" id="BAAAYG010000012">
    <property type="protein sequence ID" value="GAA3287569.1"/>
    <property type="molecule type" value="Genomic_DNA"/>
</dbReference>
<reference evidence="2" key="1">
    <citation type="journal article" date="2019" name="Int. J. Syst. Evol. Microbiol.">
        <title>The Global Catalogue of Microorganisms (GCM) 10K type strain sequencing project: providing services to taxonomists for standard genome sequencing and annotation.</title>
        <authorList>
            <consortium name="The Broad Institute Genomics Platform"/>
            <consortium name="The Broad Institute Genome Sequencing Center for Infectious Disease"/>
            <person name="Wu L."/>
            <person name="Ma J."/>
        </authorList>
    </citation>
    <scope>NUCLEOTIDE SEQUENCE [LARGE SCALE GENOMIC DNA]</scope>
    <source>
        <strain evidence="2">JCM 11483</strain>
    </source>
</reference>
<keyword evidence="2" id="KW-1185">Reference proteome</keyword>
<gene>
    <name evidence="1" type="ORF">GCM10020260_24340</name>
</gene>
<organism evidence="1 2">
    <name type="scientific">Nesterenkonia halobia</name>
    <dbReference type="NCBI Taxonomy" id="37922"/>
    <lineage>
        <taxon>Bacteria</taxon>
        <taxon>Bacillati</taxon>
        <taxon>Actinomycetota</taxon>
        <taxon>Actinomycetes</taxon>
        <taxon>Micrococcales</taxon>
        <taxon>Micrococcaceae</taxon>
        <taxon>Nesterenkonia</taxon>
    </lineage>
</organism>
<evidence type="ECO:0000313" key="1">
    <source>
        <dbReference type="EMBL" id="GAA3287569.1"/>
    </source>
</evidence>
<dbReference type="Proteomes" id="UP001501736">
    <property type="component" value="Unassembled WGS sequence"/>
</dbReference>
<proteinExistence type="predicted"/>
<accession>A0ABP6RH21</accession>
<sequence>MAEKLLTDAAPASGTPGAPRLAWPVAVDADQAQDRVRARLGRAGASAALQARLYLHPMLAVELAWHRRRREGAAHALVDLVGGRAFVVEPWTEVPFVPVEELAELDGYSARDIRDGAARFGPPVARVTVDEAVGTACRLLTSVLLRRRRLGSGSSFELRRDPLVVGKPNWWVTGSVSGRPVEVVVDAVSGRHYAFRG</sequence>
<name>A0ABP6RH21_9MICC</name>
<protein>
    <submittedName>
        <fullName evidence="1">Uncharacterized protein</fullName>
    </submittedName>
</protein>